<dbReference type="PRINTS" id="PR00081">
    <property type="entry name" value="GDHRDH"/>
</dbReference>
<dbReference type="Proteomes" id="UP001583177">
    <property type="component" value="Unassembled WGS sequence"/>
</dbReference>
<dbReference type="Pfam" id="PF13561">
    <property type="entry name" value="adh_short_C2"/>
    <property type="match status" value="1"/>
</dbReference>
<reference evidence="3 4" key="1">
    <citation type="journal article" date="2024" name="IMA Fungus">
        <title>IMA Genome - F19 : A genome assembly and annotation guide to empower mycologists, including annotated draft genome sequences of Ceratocystis pirilliformis, Diaporthe australafricana, Fusarium ophioides, Paecilomyces lecythidis, and Sporothrix stenoceras.</title>
        <authorList>
            <person name="Aylward J."/>
            <person name="Wilson A.M."/>
            <person name="Visagie C.M."/>
            <person name="Spraker J."/>
            <person name="Barnes I."/>
            <person name="Buitendag C."/>
            <person name="Ceriani C."/>
            <person name="Del Mar Angel L."/>
            <person name="du Plessis D."/>
            <person name="Fuchs T."/>
            <person name="Gasser K."/>
            <person name="Kramer D."/>
            <person name="Li W."/>
            <person name="Munsamy K."/>
            <person name="Piso A."/>
            <person name="Price J.L."/>
            <person name="Sonnekus B."/>
            <person name="Thomas C."/>
            <person name="van der Nest A."/>
            <person name="van Dijk A."/>
            <person name="van Heerden A."/>
            <person name="van Vuuren N."/>
            <person name="Yilmaz N."/>
            <person name="Duong T.A."/>
            <person name="van der Merwe N.A."/>
            <person name="Wingfield M.J."/>
            <person name="Wingfield B.D."/>
        </authorList>
    </citation>
    <scope>NUCLEOTIDE SEQUENCE [LARGE SCALE GENOMIC DNA]</scope>
    <source>
        <strain evidence="3 4">CMW 18300</strain>
    </source>
</reference>
<accession>A0ABR3XNT4</accession>
<keyword evidence="4" id="KW-1185">Reference proteome</keyword>
<organism evidence="3 4">
    <name type="scientific">Diaporthe australafricana</name>
    <dbReference type="NCBI Taxonomy" id="127596"/>
    <lineage>
        <taxon>Eukaryota</taxon>
        <taxon>Fungi</taxon>
        <taxon>Dikarya</taxon>
        <taxon>Ascomycota</taxon>
        <taxon>Pezizomycotina</taxon>
        <taxon>Sordariomycetes</taxon>
        <taxon>Sordariomycetidae</taxon>
        <taxon>Diaporthales</taxon>
        <taxon>Diaporthaceae</taxon>
        <taxon>Diaporthe</taxon>
    </lineage>
</organism>
<evidence type="ECO:0000256" key="2">
    <source>
        <dbReference type="ARBA" id="ARBA00023002"/>
    </source>
</evidence>
<dbReference type="InterPro" id="IPR002347">
    <property type="entry name" value="SDR_fam"/>
</dbReference>
<dbReference type="PANTHER" id="PTHR42760:SF83">
    <property type="entry name" value="(3R)-3-HYDROXYACYL-COA DEHYDROGENASE"/>
    <property type="match status" value="1"/>
</dbReference>
<dbReference type="Gene3D" id="3.40.50.720">
    <property type="entry name" value="NAD(P)-binding Rossmann-like Domain"/>
    <property type="match status" value="1"/>
</dbReference>
<comment type="caution">
    <text evidence="3">The sequence shown here is derived from an EMBL/GenBank/DDBJ whole genome shotgun (WGS) entry which is preliminary data.</text>
</comment>
<dbReference type="PANTHER" id="PTHR42760">
    <property type="entry name" value="SHORT-CHAIN DEHYDROGENASES/REDUCTASES FAMILY MEMBER"/>
    <property type="match status" value="1"/>
</dbReference>
<evidence type="ECO:0000313" key="4">
    <source>
        <dbReference type="Proteomes" id="UP001583177"/>
    </source>
</evidence>
<dbReference type="SUPFAM" id="SSF51735">
    <property type="entry name" value="NAD(P)-binding Rossmann-fold domains"/>
    <property type="match status" value="1"/>
</dbReference>
<comment type="similarity">
    <text evidence="1">Belongs to the short-chain dehydrogenases/reductases (SDR) family.</text>
</comment>
<sequence>MARKFQDQVVLITGAASGIGQVEPSLTRSRATTLKLAALGASLALCDINTTALSTLASEIPKALVLTQKVDVGSDPDVKSFISAILEKFGRLDHVFNCAGINPTNIPFEETTLEYWDKQCNTNLKGVFLVTRESLPHLKRGSSIVTVSSMSGTRDMTKHGVIGMMKSLAHEVGPKGIRANCVAPGYINTPTNSGIVLGGEIVEKWAKACALERWGTPEDVADVAIFLFSDESRYVSGSVYEVDGAVRY</sequence>
<keyword evidence="2" id="KW-0560">Oxidoreductase</keyword>
<proteinExistence type="inferred from homology"/>
<protein>
    <submittedName>
        <fullName evidence="3">Uncharacterized protein</fullName>
    </submittedName>
</protein>
<evidence type="ECO:0000256" key="1">
    <source>
        <dbReference type="ARBA" id="ARBA00006484"/>
    </source>
</evidence>
<gene>
    <name evidence="3" type="ORF">Daus18300_002399</name>
</gene>
<evidence type="ECO:0000313" key="3">
    <source>
        <dbReference type="EMBL" id="KAL1877415.1"/>
    </source>
</evidence>
<dbReference type="InterPro" id="IPR036291">
    <property type="entry name" value="NAD(P)-bd_dom_sf"/>
</dbReference>
<dbReference type="CDD" id="cd05233">
    <property type="entry name" value="SDR_c"/>
    <property type="match status" value="1"/>
</dbReference>
<dbReference type="EMBL" id="JAWRVE010000014">
    <property type="protein sequence ID" value="KAL1877415.1"/>
    <property type="molecule type" value="Genomic_DNA"/>
</dbReference>
<name>A0ABR3XNT4_9PEZI</name>